<gene>
    <name evidence="5" type="ORF">UR35_C0019G0002</name>
</gene>
<dbReference type="GO" id="GO:0008168">
    <property type="term" value="F:methyltransferase activity"/>
    <property type="evidence" value="ECO:0007669"/>
    <property type="project" value="UniProtKB-KW"/>
</dbReference>
<dbReference type="Proteomes" id="UP000034778">
    <property type="component" value="Unassembled WGS sequence"/>
</dbReference>
<evidence type="ECO:0000259" key="4">
    <source>
        <dbReference type="Pfam" id="PF10672"/>
    </source>
</evidence>
<dbReference type="SUPFAM" id="SSF53335">
    <property type="entry name" value="S-adenosyl-L-methionine-dependent methyltransferases"/>
    <property type="match status" value="1"/>
</dbReference>
<dbReference type="InterPro" id="IPR019614">
    <property type="entry name" value="SAM-dep_methyl-trfase"/>
</dbReference>
<accession>A0A0F9ZX30</accession>
<keyword evidence="2" id="KW-0808">Transferase</keyword>
<name>A0A0F9ZX30_9BACT</name>
<dbReference type="PANTHER" id="PTHR43042:SF2">
    <property type="entry name" value="SAM-DEPENDENT METHYLTRANSFERASE"/>
    <property type="match status" value="1"/>
</dbReference>
<organism evidence="5 6">
    <name type="scientific">Candidatus Woesebacteria bacterium GW2011_GWB1_33_22</name>
    <dbReference type="NCBI Taxonomy" id="1618566"/>
    <lineage>
        <taxon>Bacteria</taxon>
        <taxon>Candidatus Woeseibacteriota</taxon>
    </lineage>
</organism>
<keyword evidence="1" id="KW-0489">Methyltransferase</keyword>
<dbReference type="PANTHER" id="PTHR43042">
    <property type="entry name" value="SAM-DEPENDENT METHYLTRANSFERASE"/>
    <property type="match status" value="1"/>
</dbReference>
<dbReference type="Pfam" id="PF10672">
    <property type="entry name" value="Methyltrans_SAM"/>
    <property type="match status" value="1"/>
</dbReference>
<dbReference type="STRING" id="1618566.UR35_C0019G0002"/>
<evidence type="ECO:0000256" key="1">
    <source>
        <dbReference type="ARBA" id="ARBA00022603"/>
    </source>
</evidence>
<proteinExistence type="predicted"/>
<evidence type="ECO:0000313" key="6">
    <source>
        <dbReference type="Proteomes" id="UP000034778"/>
    </source>
</evidence>
<protein>
    <recommendedName>
        <fullName evidence="4">S-adenosylmethionine-dependent methyltransferase domain-containing protein</fullName>
    </recommendedName>
</protein>
<evidence type="ECO:0000313" key="5">
    <source>
        <dbReference type="EMBL" id="KKP43536.1"/>
    </source>
</evidence>
<dbReference type="EMBL" id="LBOW01000019">
    <property type="protein sequence ID" value="KKP43536.1"/>
    <property type="molecule type" value="Genomic_DNA"/>
</dbReference>
<comment type="caution">
    <text evidence="5">The sequence shown here is derived from an EMBL/GenBank/DDBJ whole genome shotgun (WGS) entry which is preliminary data.</text>
</comment>
<feature type="domain" description="S-adenosylmethionine-dependent methyltransferase" evidence="4">
    <location>
        <begin position="59"/>
        <end position="221"/>
    </location>
</feature>
<dbReference type="AlphaFoldDB" id="A0A0F9ZX30"/>
<dbReference type="Gene3D" id="2.60.40.1180">
    <property type="entry name" value="Golgi alpha-mannosidase II"/>
    <property type="match status" value="1"/>
</dbReference>
<evidence type="ECO:0000256" key="3">
    <source>
        <dbReference type="ARBA" id="ARBA00022691"/>
    </source>
</evidence>
<dbReference type="Gene3D" id="3.40.50.150">
    <property type="entry name" value="Vaccinia Virus protein VP39"/>
    <property type="match status" value="1"/>
</dbReference>
<reference evidence="5 6" key="1">
    <citation type="journal article" date="2015" name="Nature">
        <title>rRNA introns, odd ribosomes, and small enigmatic genomes across a large radiation of phyla.</title>
        <authorList>
            <person name="Brown C.T."/>
            <person name="Hug L.A."/>
            <person name="Thomas B.C."/>
            <person name="Sharon I."/>
            <person name="Castelle C.J."/>
            <person name="Singh A."/>
            <person name="Wilkins M.J."/>
            <person name="Williams K.H."/>
            <person name="Banfield J.F."/>
        </authorList>
    </citation>
    <scope>NUCLEOTIDE SEQUENCE [LARGE SCALE GENOMIC DNA]</scope>
</reference>
<dbReference type="CDD" id="cd02440">
    <property type="entry name" value="AdoMet_MTases"/>
    <property type="match status" value="1"/>
</dbReference>
<evidence type="ECO:0000256" key="2">
    <source>
        <dbReference type="ARBA" id="ARBA00022679"/>
    </source>
</evidence>
<sequence>MNYELIDSGEGRRLERFGKYILDRPDPEVMWSKNLREEEWKKADAKFIYDNWITKPNFSEKWLFEINNLKVNLKLTPFKHVGIFPEQEFEWNLISKSVKTDSNILNLFAYTGIASLHALEKGAKVTHVDASRPAISWFNENLKLNNLEDKPVRFIPEDCLKFVEREIKRGTKYDGIIMDPPVYGHGPHGETWSFSKNLPNLLDKVLKLLSDTPLFVIINAYAVSTSPTTLANMLQEKFNYLGGEVTSGELTLKEKSAGRTLLDFSD</sequence>
<keyword evidence="3" id="KW-0949">S-adenosyl-L-methionine</keyword>
<dbReference type="InterPro" id="IPR013780">
    <property type="entry name" value="Glyco_hydro_b"/>
</dbReference>
<dbReference type="GO" id="GO:0032259">
    <property type="term" value="P:methylation"/>
    <property type="evidence" value="ECO:0007669"/>
    <property type="project" value="UniProtKB-KW"/>
</dbReference>
<dbReference type="InterPro" id="IPR029063">
    <property type="entry name" value="SAM-dependent_MTases_sf"/>
</dbReference>